<dbReference type="EMBL" id="FZQA01000002">
    <property type="protein sequence ID" value="SNT72221.1"/>
    <property type="molecule type" value="Genomic_DNA"/>
</dbReference>
<name>A0A239PPJ3_9PROT</name>
<reference evidence="2 3" key="1">
    <citation type="submission" date="2017-07" db="EMBL/GenBank/DDBJ databases">
        <authorList>
            <person name="Sun Z.S."/>
            <person name="Albrecht U."/>
            <person name="Echele G."/>
            <person name="Lee C.C."/>
        </authorList>
    </citation>
    <scope>NUCLEOTIDE SEQUENCE [LARGE SCALE GENOMIC DNA]</scope>
    <source>
        <strain evidence="2 3">CGMCC 1.12710</strain>
    </source>
</reference>
<keyword evidence="3" id="KW-1185">Reference proteome</keyword>
<sequence>MAGAAAGVHRGPVKRLKEEDMREMIPHAADRKADALPYLARFARAADAGLGAADFLGKSGLVAAMTALVPFYWNPPLWVALLTWPRGVEADRLRRRPQRVAGKGVPSRPAGDPSAANDNRRTRPARQAA</sequence>
<evidence type="ECO:0000256" key="1">
    <source>
        <dbReference type="SAM" id="MobiDB-lite"/>
    </source>
</evidence>
<feature type="region of interest" description="Disordered" evidence="1">
    <location>
        <begin position="92"/>
        <end position="129"/>
    </location>
</feature>
<dbReference type="Proteomes" id="UP000198346">
    <property type="component" value="Unassembled WGS sequence"/>
</dbReference>
<protein>
    <submittedName>
        <fullName evidence="2">Uncharacterized protein</fullName>
    </submittedName>
</protein>
<evidence type="ECO:0000313" key="2">
    <source>
        <dbReference type="EMBL" id="SNT72221.1"/>
    </source>
</evidence>
<accession>A0A239PPJ3</accession>
<organism evidence="2 3">
    <name type="scientific">Amphiplicatus metriothermophilus</name>
    <dbReference type="NCBI Taxonomy" id="1519374"/>
    <lineage>
        <taxon>Bacteria</taxon>
        <taxon>Pseudomonadati</taxon>
        <taxon>Pseudomonadota</taxon>
        <taxon>Alphaproteobacteria</taxon>
        <taxon>Parvularculales</taxon>
        <taxon>Parvularculaceae</taxon>
        <taxon>Amphiplicatus</taxon>
    </lineage>
</organism>
<dbReference type="AlphaFoldDB" id="A0A239PPJ3"/>
<proteinExistence type="predicted"/>
<gene>
    <name evidence="2" type="ORF">SAMN06297382_1258</name>
</gene>
<evidence type="ECO:0000313" key="3">
    <source>
        <dbReference type="Proteomes" id="UP000198346"/>
    </source>
</evidence>